<comment type="caution">
    <text evidence="2">The sequence shown here is derived from an EMBL/GenBank/DDBJ whole genome shotgun (WGS) entry which is preliminary data.</text>
</comment>
<reference evidence="2 4" key="1">
    <citation type="journal article" date="2015" name="Biotechnol. Bioeng.">
        <title>Genome sequence and phenotypic characterization of Caulobacter segnis.</title>
        <authorList>
            <person name="Patel S."/>
            <person name="Fletcher B."/>
            <person name="Scott D.C."/>
            <person name="Ely B."/>
        </authorList>
    </citation>
    <scope>NUCLEOTIDE SEQUENCE [LARGE SCALE GENOMIC DNA]</scope>
    <source>
        <strain evidence="2 4">PS02</strain>
    </source>
</reference>
<proteinExistence type="predicted"/>
<dbReference type="Pfam" id="PF11750">
    <property type="entry name" value="DUF3307"/>
    <property type="match status" value="1"/>
</dbReference>
<keyword evidence="1" id="KW-1133">Transmembrane helix</keyword>
<keyword evidence="1" id="KW-0812">Transmembrane</keyword>
<dbReference type="InterPro" id="IPR021737">
    <property type="entry name" value="Phage_phiKZ_Orf197"/>
</dbReference>
<gene>
    <name evidence="3" type="ORF">CLCOS_08720</name>
    <name evidence="2" type="ORF">WX73_03718</name>
</gene>
<evidence type="ECO:0000256" key="1">
    <source>
        <dbReference type="SAM" id="Phobius"/>
    </source>
</evidence>
<evidence type="ECO:0000313" key="5">
    <source>
        <dbReference type="Proteomes" id="UP000093694"/>
    </source>
</evidence>
<dbReference type="EMBL" id="LROR01000032">
    <property type="protein sequence ID" value="OBR96710.1"/>
    <property type="molecule type" value="Genomic_DNA"/>
</dbReference>
<name>A0A166TVE9_9CLOT</name>
<feature type="transmembrane region" description="Helical" evidence="1">
    <location>
        <begin position="160"/>
        <end position="187"/>
    </location>
</feature>
<dbReference type="RefSeq" id="WP_063600514.1">
    <property type="nucleotide sequence ID" value="NZ_LITQ01000008.1"/>
</dbReference>
<evidence type="ECO:0000313" key="4">
    <source>
        <dbReference type="Proteomes" id="UP000077384"/>
    </source>
</evidence>
<dbReference type="Proteomes" id="UP000093694">
    <property type="component" value="Unassembled WGS sequence"/>
</dbReference>
<dbReference type="PATRIC" id="fig|1705578.3.peg.3714"/>
<accession>A0A166TVE9</accession>
<organism evidence="2 4">
    <name type="scientific">Clostridium coskatii</name>
    <dbReference type="NCBI Taxonomy" id="1705578"/>
    <lineage>
        <taxon>Bacteria</taxon>
        <taxon>Bacillati</taxon>
        <taxon>Bacillota</taxon>
        <taxon>Clostridia</taxon>
        <taxon>Eubacteriales</taxon>
        <taxon>Clostridiaceae</taxon>
        <taxon>Clostridium</taxon>
    </lineage>
</organism>
<dbReference type="Proteomes" id="UP000077384">
    <property type="component" value="Unassembled WGS sequence"/>
</dbReference>
<feature type="transmembrane region" description="Helical" evidence="1">
    <location>
        <begin position="36"/>
        <end position="58"/>
    </location>
</feature>
<dbReference type="AlphaFoldDB" id="A0A166TVE9"/>
<reference evidence="3 5" key="2">
    <citation type="journal article" date="2016" name="Front. Microbiol.">
        <title>Industrial Acetogenic Biocatalysts: A Comparative Metabolic and Genomic Analysis.</title>
        <authorList>
            <person name="Bengelsdorf F."/>
            <person name="Poehlein A."/>
            <person name="Sonja S."/>
            <person name="Erz C."/>
            <person name="Hummel T."/>
            <person name="Hoffmeister S."/>
            <person name="Daniel R."/>
            <person name="Durre P."/>
        </authorList>
    </citation>
    <scope>NUCLEOTIDE SEQUENCE [LARGE SCALE GENOMIC DNA]</scope>
    <source>
        <strain evidence="3 5">PTA-10522</strain>
    </source>
</reference>
<dbReference type="EMBL" id="LITQ01000008">
    <property type="protein sequence ID" value="OAA94148.1"/>
    <property type="molecule type" value="Genomic_DNA"/>
</dbReference>
<feature type="transmembrane region" description="Helical" evidence="1">
    <location>
        <begin position="114"/>
        <end position="135"/>
    </location>
</feature>
<feature type="transmembrane region" description="Helical" evidence="1">
    <location>
        <begin position="214"/>
        <end position="236"/>
    </location>
</feature>
<evidence type="ECO:0000313" key="3">
    <source>
        <dbReference type="EMBL" id="OBR96710.1"/>
    </source>
</evidence>
<feature type="transmembrane region" description="Helical" evidence="1">
    <location>
        <begin position="256"/>
        <end position="278"/>
    </location>
</feature>
<evidence type="ECO:0008006" key="6">
    <source>
        <dbReference type="Google" id="ProtNLM"/>
    </source>
</evidence>
<keyword evidence="1" id="KW-0472">Membrane</keyword>
<evidence type="ECO:0000313" key="2">
    <source>
        <dbReference type="EMBL" id="OAA94148.1"/>
    </source>
</evidence>
<feature type="transmembrane region" description="Helical" evidence="1">
    <location>
        <begin position="64"/>
        <end position="84"/>
    </location>
</feature>
<keyword evidence="5" id="KW-1185">Reference proteome</keyword>
<protein>
    <recommendedName>
        <fullName evidence="6">DUF3307 domain-containing protein</fullName>
    </recommendedName>
</protein>
<sequence>MVFLQLAILSHCLADFIFQSNNIVQLRKSSNLKKCLKGNIIHAIIVFSILFTFLIVGYKFKTTLAYSLLIGLFHFTVDLIKNLLSLKIKSIHDRPICHQKTSFLYIILSPLFRWINSLIFIIDQILHVAVIAFIWGQTSIQSSENIINCVYLNRTSTIDILSYLIIYLYVCFGGRFFINVVISELYLQPYKNKAMNLQIISPLKKTSDSDYIGIFERFIIITLVINGAYQAIAFIFTAKSIARFRELEEKFFAQYYLVGTLFSTSLGILGGILLKYIINK</sequence>